<reference evidence="2 3" key="1">
    <citation type="submission" date="2019-10" db="EMBL/GenBank/DDBJ databases">
        <title>Bifidobacterium from non-human primates.</title>
        <authorList>
            <person name="Modesto M."/>
        </authorList>
    </citation>
    <scope>NUCLEOTIDE SEQUENCE [LARGE SCALE GENOMIC DNA]</scope>
    <source>
        <strain evidence="2 3">TRE17</strain>
    </source>
</reference>
<dbReference type="Proteomes" id="UP000469194">
    <property type="component" value="Unassembled WGS sequence"/>
</dbReference>
<keyword evidence="3" id="KW-1185">Reference proteome</keyword>
<feature type="transmembrane region" description="Helical" evidence="1">
    <location>
        <begin position="111"/>
        <end position="133"/>
    </location>
</feature>
<sequence>MLSSVEPVREVVSSTAERLGLMSRQRMANTLHWRSVVNAVLMASDALMFVIAEALVLGLRREPAPAHATRFDLPVDIAVCLLVSAVIWVVCLQVVGIYHRHVMGDGYRVNLLVIQAGLTCWLVLCALCFLMEMDVSLTGLNLTVACGVLFTMIERMALRPVVRSRRRNGSFAYNTAVVGSPEGILETLRILGQRQQLNYNPTVVCPVRWNATTCRVESDPDVAALRDNLTGGVRGAS</sequence>
<organism evidence="2 3">
    <name type="scientific">Bifidobacterium aerophilum</name>
    <dbReference type="NCBI Taxonomy" id="1798155"/>
    <lineage>
        <taxon>Bacteria</taxon>
        <taxon>Bacillati</taxon>
        <taxon>Actinomycetota</taxon>
        <taxon>Actinomycetes</taxon>
        <taxon>Bifidobacteriales</taxon>
        <taxon>Bifidobacteriaceae</taxon>
        <taxon>Bifidobacterium</taxon>
    </lineage>
</organism>
<keyword evidence="1" id="KW-1133">Transmembrane helix</keyword>
<accession>A0A6N9Z5Q6</accession>
<keyword evidence="1" id="KW-0472">Membrane</keyword>
<feature type="transmembrane region" description="Helical" evidence="1">
    <location>
        <begin position="139"/>
        <end position="158"/>
    </location>
</feature>
<feature type="transmembrane region" description="Helical" evidence="1">
    <location>
        <begin position="77"/>
        <end position="99"/>
    </location>
</feature>
<protein>
    <recommendedName>
        <fullName evidence="4">Sugar transferase</fullName>
    </recommendedName>
</protein>
<dbReference type="RefSeq" id="WP_163231297.1">
    <property type="nucleotide sequence ID" value="NZ_WHZW01000013.1"/>
</dbReference>
<evidence type="ECO:0008006" key="4">
    <source>
        <dbReference type="Google" id="ProtNLM"/>
    </source>
</evidence>
<evidence type="ECO:0000313" key="2">
    <source>
        <dbReference type="EMBL" id="NEG89730.1"/>
    </source>
</evidence>
<dbReference type="AlphaFoldDB" id="A0A6N9Z5Q6"/>
<proteinExistence type="predicted"/>
<evidence type="ECO:0000256" key="1">
    <source>
        <dbReference type="SAM" id="Phobius"/>
    </source>
</evidence>
<comment type="caution">
    <text evidence="2">The sequence shown here is derived from an EMBL/GenBank/DDBJ whole genome shotgun (WGS) entry which is preliminary data.</text>
</comment>
<name>A0A6N9Z5Q6_9BIFI</name>
<keyword evidence="1" id="KW-0812">Transmembrane</keyword>
<evidence type="ECO:0000313" key="3">
    <source>
        <dbReference type="Proteomes" id="UP000469194"/>
    </source>
</evidence>
<gene>
    <name evidence="2" type="ORF">GFD25_07000</name>
</gene>
<dbReference type="EMBL" id="WHZW01000013">
    <property type="protein sequence ID" value="NEG89730.1"/>
    <property type="molecule type" value="Genomic_DNA"/>
</dbReference>
<feature type="transmembrane region" description="Helical" evidence="1">
    <location>
        <begin position="36"/>
        <end position="57"/>
    </location>
</feature>